<accession>A0A1A9RU90</accession>
<sequence length="299" mass="33740">MNQPKHIAYAFQASLKNIALKDIQTMHPFPAGIRESVKFKSILASVEEIGVIEPLAVYEENGKYLLLDGHLRLLALQELGIDTVVCLLSTDDEGFTYNRQINRLSPIQEYRMISRAIGKGISREKIAKTLNINLSGIESKLNLLNDIAPEVAAKLADKHLAQDTFRILRKMKPIRQMEAADMMIAANKFTKSYAEMILVASSQEDLVDHAQKKKKHSDSLEKLSLLEQEMDRLKEDYTRTEKEISDTNLSLIVAGGYLKRLLDNSAVKEFISLYYADILTALDTVSQQLQQAPMSLEKE</sequence>
<dbReference type="SUPFAM" id="SSF109709">
    <property type="entry name" value="KorB DNA-binding domain-like"/>
    <property type="match status" value="1"/>
</dbReference>
<dbReference type="PANTHER" id="PTHR33375">
    <property type="entry name" value="CHROMOSOME-PARTITIONING PROTEIN PARB-RELATED"/>
    <property type="match status" value="1"/>
</dbReference>
<keyword evidence="4" id="KW-1185">Reference proteome</keyword>
<feature type="coiled-coil region" evidence="1">
    <location>
        <begin position="216"/>
        <end position="250"/>
    </location>
</feature>
<dbReference type="PANTHER" id="PTHR33375:SF1">
    <property type="entry name" value="CHROMOSOME-PARTITIONING PROTEIN PARB-RELATED"/>
    <property type="match status" value="1"/>
</dbReference>
<dbReference type="RefSeq" id="WP_003822225.1">
    <property type="nucleotide sequence ID" value="NZ_LXSL01000028.1"/>
</dbReference>
<dbReference type="InterPro" id="IPR011111">
    <property type="entry name" value="Plasmid_RepB"/>
</dbReference>
<keyword evidence="1" id="KW-0175">Coiled coil</keyword>
<reference evidence="4" key="1">
    <citation type="submission" date="2016-05" db="EMBL/GenBank/DDBJ databases">
        <title>Draft genome of Corynebacterium afermentans subsp. afermentans LCDC 88199T.</title>
        <authorList>
            <person name="Bernier A.-M."/>
            <person name="Bernard K."/>
        </authorList>
    </citation>
    <scope>NUCLEOTIDE SEQUENCE [LARGE SCALE GENOMIC DNA]</scope>
    <source>
        <strain evidence="4">NML02-A-017</strain>
    </source>
</reference>
<dbReference type="AlphaFoldDB" id="A0A1A9RU90"/>
<protein>
    <submittedName>
        <fullName evidence="3">RepB plasmid partition</fullName>
    </submittedName>
</protein>
<proteinExistence type="predicted"/>
<dbReference type="SUPFAM" id="SSF110849">
    <property type="entry name" value="ParB/Sulfiredoxin"/>
    <property type="match status" value="1"/>
</dbReference>
<dbReference type="EMBL" id="LXSL01000028">
    <property type="protein sequence ID" value="OAM26599.1"/>
    <property type="molecule type" value="Genomic_DNA"/>
</dbReference>
<comment type="caution">
    <text evidence="3">The sequence shown here is derived from an EMBL/GenBank/DDBJ whole genome shotgun (WGS) entry which is preliminary data.</text>
</comment>
<dbReference type="InterPro" id="IPR050336">
    <property type="entry name" value="Chromosome_partition/occlusion"/>
</dbReference>
<name>A0A1A9RU90_9NEIS</name>
<dbReference type="Gene3D" id="1.10.10.2830">
    <property type="match status" value="1"/>
</dbReference>
<dbReference type="GO" id="GO:0005694">
    <property type="term" value="C:chromosome"/>
    <property type="evidence" value="ECO:0007669"/>
    <property type="project" value="TreeGrafter"/>
</dbReference>
<dbReference type="Pfam" id="PF07506">
    <property type="entry name" value="RepB"/>
    <property type="match status" value="1"/>
</dbReference>
<dbReference type="Proteomes" id="UP000077885">
    <property type="component" value="Unassembled WGS sequence"/>
</dbReference>
<dbReference type="GO" id="GO:0007059">
    <property type="term" value="P:chromosome segregation"/>
    <property type="evidence" value="ECO:0007669"/>
    <property type="project" value="TreeGrafter"/>
</dbReference>
<evidence type="ECO:0000313" key="4">
    <source>
        <dbReference type="Proteomes" id="UP000077885"/>
    </source>
</evidence>
<dbReference type="GeneID" id="60770837"/>
<feature type="domain" description="ParB-like N-terminal" evidence="2">
    <location>
        <begin position="19"/>
        <end position="107"/>
    </location>
</feature>
<dbReference type="Pfam" id="PF02195">
    <property type="entry name" value="ParB_N"/>
    <property type="match status" value="1"/>
</dbReference>
<dbReference type="Gene3D" id="3.90.1530.30">
    <property type="match status" value="1"/>
</dbReference>
<evidence type="ECO:0000313" key="3">
    <source>
        <dbReference type="EMBL" id="OAM26599.1"/>
    </source>
</evidence>
<organism evidence="3 4">
    <name type="scientific">Eikenella longinqua</name>
    <dbReference type="NCBI Taxonomy" id="1795827"/>
    <lineage>
        <taxon>Bacteria</taxon>
        <taxon>Pseudomonadati</taxon>
        <taxon>Pseudomonadota</taxon>
        <taxon>Betaproteobacteria</taxon>
        <taxon>Neisseriales</taxon>
        <taxon>Neisseriaceae</taxon>
        <taxon>Eikenella</taxon>
    </lineage>
</organism>
<gene>
    <name evidence="3" type="ORF">A7P95_07435</name>
</gene>
<dbReference type="InterPro" id="IPR003115">
    <property type="entry name" value="ParB_N"/>
</dbReference>
<dbReference type="SMART" id="SM00470">
    <property type="entry name" value="ParB"/>
    <property type="match status" value="1"/>
</dbReference>
<dbReference type="OrthoDB" id="7632576at2"/>
<evidence type="ECO:0000259" key="2">
    <source>
        <dbReference type="SMART" id="SM00470"/>
    </source>
</evidence>
<dbReference type="InterPro" id="IPR036086">
    <property type="entry name" value="ParB/Sulfiredoxin_sf"/>
</dbReference>
<evidence type="ECO:0000256" key="1">
    <source>
        <dbReference type="SAM" id="Coils"/>
    </source>
</evidence>
<dbReference type="STRING" id="1795827.A7P95_07435"/>